<sequence length="101" mass="10602">MGPSLVDEMECGNLFDQIDDLIKFPVEDECAGGGFLAGSVNSSEIPAIWNDAVDDSDGGLFAAAAAPHSDGLFADLSIPDEDVAQLEWLSSFVEDSFSTKG</sequence>
<dbReference type="OrthoDB" id="2162994at2759"/>
<dbReference type="AlphaFoldDB" id="S8DCM3"/>
<dbReference type="Proteomes" id="UP000015453">
    <property type="component" value="Unassembled WGS sequence"/>
</dbReference>
<name>S8DCM3_9LAMI</name>
<evidence type="ECO:0000313" key="1">
    <source>
        <dbReference type="EMBL" id="EPS57112.1"/>
    </source>
</evidence>
<comment type="caution">
    <text evidence="1">The sequence shown here is derived from an EMBL/GenBank/DDBJ whole genome shotgun (WGS) entry which is preliminary data.</text>
</comment>
<proteinExistence type="predicted"/>
<gene>
    <name evidence="1" type="ORF">M569_17713</name>
</gene>
<organism evidence="1 2">
    <name type="scientific">Genlisea aurea</name>
    <dbReference type="NCBI Taxonomy" id="192259"/>
    <lineage>
        <taxon>Eukaryota</taxon>
        <taxon>Viridiplantae</taxon>
        <taxon>Streptophyta</taxon>
        <taxon>Embryophyta</taxon>
        <taxon>Tracheophyta</taxon>
        <taxon>Spermatophyta</taxon>
        <taxon>Magnoliopsida</taxon>
        <taxon>eudicotyledons</taxon>
        <taxon>Gunneridae</taxon>
        <taxon>Pentapetalae</taxon>
        <taxon>asterids</taxon>
        <taxon>lamiids</taxon>
        <taxon>Lamiales</taxon>
        <taxon>Lentibulariaceae</taxon>
        <taxon>Genlisea</taxon>
    </lineage>
</organism>
<accession>S8DCM3</accession>
<evidence type="ECO:0000313" key="2">
    <source>
        <dbReference type="Proteomes" id="UP000015453"/>
    </source>
</evidence>
<reference evidence="1 2" key="1">
    <citation type="journal article" date="2013" name="BMC Genomics">
        <title>The miniature genome of a carnivorous plant Genlisea aurea contains a low number of genes and short non-coding sequences.</title>
        <authorList>
            <person name="Leushkin E.V."/>
            <person name="Sutormin R.A."/>
            <person name="Nabieva E.R."/>
            <person name="Penin A.A."/>
            <person name="Kondrashov A.S."/>
            <person name="Logacheva M.D."/>
        </authorList>
    </citation>
    <scope>NUCLEOTIDE SEQUENCE [LARGE SCALE GENOMIC DNA]</scope>
</reference>
<protein>
    <submittedName>
        <fullName evidence="1">Uncharacterized protein</fullName>
    </submittedName>
</protein>
<keyword evidence="2" id="KW-1185">Reference proteome</keyword>
<dbReference type="EMBL" id="AUSU01010653">
    <property type="protein sequence ID" value="EPS57112.1"/>
    <property type="molecule type" value="Genomic_DNA"/>
</dbReference>
<feature type="non-terminal residue" evidence="1">
    <location>
        <position position="101"/>
    </location>
</feature>